<dbReference type="Pfam" id="PF13349">
    <property type="entry name" value="DUF4097"/>
    <property type="match status" value="1"/>
</dbReference>
<dbReference type="Proteomes" id="UP001148125">
    <property type="component" value="Unassembled WGS sequence"/>
</dbReference>
<organism evidence="4 5">
    <name type="scientific">Alkalihalobacterium chitinilyticum</name>
    <dbReference type="NCBI Taxonomy" id="2980103"/>
    <lineage>
        <taxon>Bacteria</taxon>
        <taxon>Bacillati</taxon>
        <taxon>Bacillota</taxon>
        <taxon>Bacilli</taxon>
        <taxon>Bacillales</taxon>
        <taxon>Bacillaceae</taxon>
        <taxon>Alkalihalobacterium</taxon>
    </lineage>
</organism>
<feature type="compositionally biased region" description="Basic and acidic residues" evidence="1">
    <location>
        <begin position="31"/>
        <end position="60"/>
    </location>
</feature>
<dbReference type="PIRSF" id="PIRSF012569">
    <property type="entry name" value="UCP012569"/>
    <property type="match status" value="1"/>
</dbReference>
<name>A0ABT5VIM6_9BACI</name>
<comment type="caution">
    <text evidence="4">The sequence shown here is derived from an EMBL/GenBank/DDBJ whole genome shotgun (WGS) entry which is preliminary data.</text>
</comment>
<dbReference type="InterPro" id="IPR053959">
    <property type="entry name" value="YvlB/LiaX_N"/>
</dbReference>
<feature type="domain" description="DUF4097" evidence="2">
    <location>
        <begin position="113"/>
        <end position="366"/>
    </location>
</feature>
<gene>
    <name evidence="4" type="ORF">N7Z68_11920</name>
</gene>
<dbReference type="PANTHER" id="PTHR34094">
    <property type="match status" value="1"/>
</dbReference>
<evidence type="ECO:0000259" key="2">
    <source>
        <dbReference type="Pfam" id="PF13349"/>
    </source>
</evidence>
<evidence type="ECO:0000313" key="4">
    <source>
        <dbReference type="EMBL" id="MDE5414089.1"/>
    </source>
</evidence>
<feature type="domain" description="YvlB/LiaX N-terminal" evidence="3">
    <location>
        <begin position="2"/>
        <end position="31"/>
    </location>
</feature>
<evidence type="ECO:0000259" key="3">
    <source>
        <dbReference type="Pfam" id="PF22746"/>
    </source>
</evidence>
<evidence type="ECO:0000256" key="1">
    <source>
        <dbReference type="SAM" id="MobiDB-lite"/>
    </source>
</evidence>
<protein>
    <submittedName>
        <fullName evidence="4">DUF4097 domain-containing protein</fullName>
    </submittedName>
</protein>
<accession>A0ABT5VIM6</accession>
<dbReference type="EMBL" id="JAOTPO010000007">
    <property type="protein sequence ID" value="MDE5414089.1"/>
    <property type="molecule type" value="Genomic_DNA"/>
</dbReference>
<dbReference type="Pfam" id="PF22746">
    <property type="entry name" value="SHOCT-like_DUF2089-C"/>
    <property type="match status" value="1"/>
</dbReference>
<dbReference type="InterPro" id="IPR016599">
    <property type="entry name" value="UCP012569"/>
</dbReference>
<dbReference type="InterPro" id="IPR025164">
    <property type="entry name" value="Toastrack_DUF4097"/>
</dbReference>
<keyword evidence="5" id="KW-1185">Reference proteome</keyword>
<dbReference type="PANTHER" id="PTHR34094:SF1">
    <property type="entry name" value="PROTEIN FAM185A"/>
    <property type="match status" value="1"/>
</dbReference>
<sequence length="370" mass="42088">MEERKMILKMIEDGKITAEEGLKLLNALQQDEPKETKEKQATEEKQQTALSERVDWDSKRQSRRTYRQTSGASILTGFIENAIQKIKDLDLDFNFGPYVEIEHIFHHKHFTGKELDFSLENGSVTLIPWEEQDIRVECKAKVYRARDAEEGRQTFLQETVFEGREDRVKFYSKVKTIKIQATCYIPREYYNSIKVYTFNGHIKGENLQGGKLETKVVNGSVHLTDVESKKLYAETVNGPVDISAAHNEWCEVKTMNGAITLEGKNIDVSVETVNGAIHYRLDEVAEPCYADLKATTGSIDVSLPDDLRVEGKLETNVGGFTCDLNGLEIVEEKKDFVQKTLSFIANKECSPRFKLEAETNTGSIQIEQRS</sequence>
<evidence type="ECO:0000313" key="5">
    <source>
        <dbReference type="Proteomes" id="UP001148125"/>
    </source>
</evidence>
<dbReference type="RefSeq" id="WP_275118702.1">
    <property type="nucleotide sequence ID" value="NZ_JAOTPO010000007.1"/>
</dbReference>
<reference evidence="4" key="1">
    <citation type="submission" date="2024-05" db="EMBL/GenBank/DDBJ databases">
        <title>Alkalihalobacillus sp. strain MEB203 novel alkaliphilic bacterium from Lonar Lake, India.</title>
        <authorList>
            <person name="Joshi A."/>
            <person name="Thite S."/>
            <person name="Mengade P."/>
        </authorList>
    </citation>
    <scope>NUCLEOTIDE SEQUENCE</scope>
    <source>
        <strain evidence="4">MEB 203</strain>
    </source>
</reference>
<feature type="region of interest" description="Disordered" evidence="1">
    <location>
        <begin position="28"/>
        <end position="64"/>
    </location>
</feature>
<proteinExistence type="predicted"/>